<organism evidence="5">
    <name type="scientific">uncultured Thermomicrobiales bacterium</name>
    <dbReference type="NCBI Taxonomy" id="1645740"/>
    <lineage>
        <taxon>Bacteria</taxon>
        <taxon>Pseudomonadati</taxon>
        <taxon>Thermomicrobiota</taxon>
        <taxon>Thermomicrobia</taxon>
        <taxon>Thermomicrobiales</taxon>
        <taxon>environmental samples</taxon>
    </lineage>
</organism>
<evidence type="ECO:0000256" key="2">
    <source>
        <dbReference type="ARBA" id="ARBA00022803"/>
    </source>
</evidence>
<dbReference type="Pfam" id="PF07719">
    <property type="entry name" value="TPR_2"/>
    <property type="match status" value="1"/>
</dbReference>
<dbReference type="SMART" id="SM00028">
    <property type="entry name" value="TPR"/>
    <property type="match status" value="1"/>
</dbReference>
<evidence type="ECO:0000256" key="4">
    <source>
        <dbReference type="SAM" id="MobiDB-lite"/>
    </source>
</evidence>
<proteinExistence type="predicted"/>
<dbReference type="SUPFAM" id="SSF52833">
    <property type="entry name" value="Thioredoxin-like"/>
    <property type="match status" value="1"/>
</dbReference>
<dbReference type="CDD" id="cd02966">
    <property type="entry name" value="TlpA_like_family"/>
    <property type="match status" value="1"/>
</dbReference>
<dbReference type="SUPFAM" id="SSF48452">
    <property type="entry name" value="TPR-like"/>
    <property type="match status" value="1"/>
</dbReference>
<feature type="repeat" description="TPR" evidence="3">
    <location>
        <begin position="152"/>
        <end position="185"/>
    </location>
</feature>
<keyword evidence="1" id="KW-0677">Repeat</keyword>
<evidence type="ECO:0000256" key="1">
    <source>
        <dbReference type="ARBA" id="ARBA00022737"/>
    </source>
</evidence>
<dbReference type="Gene3D" id="3.40.30.10">
    <property type="entry name" value="Glutaredoxin"/>
    <property type="match status" value="1"/>
</dbReference>
<dbReference type="PROSITE" id="PS50293">
    <property type="entry name" value="TPR_REGION"/>
    <property type="match status" value="1"/>
</dbReference>
<dbReference type="AlphaFoldDB" id="A0A6J4V0D4"/>
<dbReference type="InterPro" id="IPR011990">
    <property type="entry name" value="TPR-like_helical_dom_sf"/>
</dbReference>
<feature type="compositionally biased region" description="Basic residues" evidence="4">
    <location>
        <begin position="249"/>
        <end position="259"/>
    </location>
</feature>
<dbReference type="InterPro" id="IPR013105">
    <property type="entry name" value="TPR_2"/>
</dbReference>
<keyword evidence="2 3" id="KW-0802">TPR repeat</keyword>
<dbReference type="InterPro" id="IPR019734">
    <property type="entry name" value="TPR_rpt"/>
</dbReference>
<sequence length="286" mass="31795">MWQGLHAELGPRGLAIVTVALDTEGAEAARPWIEAAKPEHPSLVDRAHVVDELFGIANVPSGVWIDEEGAIVRPPETAYPAHPNYGDRAIPPGASAREAAEIAEVRKLRTEPEAYVAALRDWVEHGARSRFVLPPGEVLRRSRPRPPEEARAAAHFELGQHLHRLGRAEDAVRHFREAYRLQPDNWTYKRQAWDLLEPHRSPLEVYGGDWLTDVRKIGAEIDYPPLDLSGRRAQSVASAPLPGDQARQSRSRHPGRRPRPLPARPRLLPGDGPPPGRSQTPSRRDG</sequence>
<protein>
    <submittedName>
        <fullName evidence="5">Uncharacterized protein</fullName>
    </submittedName>
</protein>
<evidence type="ECO:0000256" key="3">
    <source>
        <dbReference type="PROSITE-ProRule" id="PRU00339"/>
    </source>
</evidence>
<dbReference type="Gene3D" id="1.25.40.10">
    <property type="entry name" value="Tetratricopeptide repeat domain"/>
    <property type="match status" value="1"/>
</dbReference>
<dbReference type="PROSITE" id="PS50005">
    <property type="entry name" value="TPR"/>
    <property type="match status" value="1"/>
</dbReference>
<evidence type="ECO:0000313" key="5">
    <source>
        <dbReference type="EMBL" id="CAA9561297.1"/>
    </source>
</evidence>
<dbReference type="NCBIfam" id="NF041054">
    <property type="entry name" value="WAxxUGC_long"/>
    <property type="match status" value="1"/>
</dbReference>
<feature type="region of interest" description="Disordered" evidence="4">
    <location>
        <begin position="232"/>
        <end position="286"/>
    </location>
</feature>
<dbReference type="EMBL" id="CADCWL010000078">
    <property type="protein sequence ID" value="CAA9561297.1"/>
    <property type="molecule type" value="Genomic_DNA"/>
</dbReference>
<reference evidence="5" key="1">
    <citation type="submission" date="2020-02" db="EMBL/GenBank/DDBJ databases">
        <authorList>
            <person name="Meier V. D."/>
        </authorList>
    </citation>
    <scope>NUCLEOTIDE SEQUENCE</scope>
    <source>
        <strain evidence="5">AVDCRST_MAG19</strain>
    </source>
</reference>
<gene>
    <name evidence="5" type="ORF">AVDCRST_MAG19-1816</name>
</gene>
<name>A0A6J4V0D4_9BACT</name>
<accession>A0A6J4V0D4</accession>
<dbReference type="InterPro" id="IPR036249">
    <property type="entry name" value="Thioredoxin-like_sf"/>
</dbReference>